<keyword evidence="6" id="KW-1185">Reference proteome</keyword>
<dbReference type="RefSeq" id="WP_114450712.1">
    <property type="nucleotide sequence ID" value="NZ_QPHM01000004.1"/>
</dbReference>
<dbReference type="Gene3D" id="3.30.310.10">
    <property type="entry name" value="TATA-Binding Protein"/>
    <property type="match status" value="2"/>
</dbReference>
<sequence length="181" mass="20832">MAEFISAVGGSELGIELRLEELYSDINIPIVRYEPETFPALYLRFSEKMPLITLFQSGCYNISGGPEINSLYKTNDKFINVLEQLLDRNVSEEVESFELRNLVYKKDLDTEFELSEMVVLLGLESAEYEPEQFPGLIYRPKNENYIFIIYRTGSIILTGIKTQSEVDKAFSKLYEKIKVAI</sequence>
<comment type="caution">
    <text evidence="5">The sequence shown here is derived from an EMBL/GenBank/DDBJ whole genome shotgun (WGS) entry which is preliminary data.</text>
</comment>
<dbReference type="EMBL" id="QPHM01000004">
    <property type="protein sequence ID" value="RCU43678.1"/>
    <property type="molecule type" value="Genomic_DNA"/>
</dbReference>
<dbReference type="PRINTS" id="PR00686">
    <property type="entry name" value="TIFACTORIID"/>
</dbReference>
<evidence type="ECO:0000256" key="3">
    <source>
        <dbReference type="ARBA" id="ARBA00023125"/>
    </source>
</evidence>
<dbReference type="GO" id="GO:0006352">
    <property type="term" value="P:DNA-templated transcription initiation"/>
    <property type="evidence" value="ECO:0007669"/>
    <property type="project" value="InterPro"/>
</dbReference>
<name>A0A368MZN2_9EURY</name>
<gene>
    <name evidence="5" type="ORF">DU504_17445</name>
</gene>
<reference evidence="5 6" key="1">
    <citation type="submission" date="2018-07" db="EMBL/GenBank/DDBJ databases">
        <title>Genome sequences of Haloplanus salinus JCM 18368T.</title>
        <authorList>
            <person name="Kim Y.B."/>
            <person name="Roh S.W."/>
        </authorList>
    </citation>
    <scope>NUCLEOTIDE SEQUENCE [LARGE SCALE GENOMIC DNA]</scope>
    <source>
        <strain evidence="5 6">JCM 18368</strain>
    </source>
</reference>
<protein>
    <submittedName>
        <fullName evidence="5">TATA-box-binding protein C</fullName>
    </submittedName>
</protein>
<keyword evidence="4" id="KW-0804">Transcription</keyword>
<evidence type="ECO:0000256" key="1">
    <source>
        <dbReference type="ARBA" id="ARBA00005560"/>
    </source>
</evidence>
<dbReference type="Proteomes" id="UP000252189">
    <property type="component" value="Unassembled WGS sequence"/>
</dbReference>
<proteinExistence type="inferred from homology"/>
<dbReference type="SUPFAM" id="SSF55945">
    <property type="entry name" value="TATA-box binding protein-like"/>
    <property type="match status" value="2"/>
</dbReference>
<evidence type="ECO:0000256" key="2">
    <source>
        <dbReference type="ARBA" id="ARBA00022737"/>
    </source>
</evidence>
<evidence type="ECO:0000256" key="4">
    <source>
        <dbReference type="ARBA" id="ARBA00023163"/>
    </source>
</evidence>
<organism evidence="5 6">
    <name type="scientific">Haloplanus salinus</name>
    <dbReference type="NCBI Taxonomy" id="1126245"/>
    <lineage>
        <taxon>Archaea</taxon>
        <taxon>Methanobacteriati</taxon>
        <taxon>Methanobacteriota</taxon>
        <taxon>Stenosarchaea group</taxon>
        <taxon>Halobacteria</taxon>
        <taxon>Halobacteriales</taxon>
        <taxon>Haloferacaceae</taxon>
        <taxon>Haloplanus</taxon>
    </lineage>
</organism>
<dbReference type="PANTHER" id="PTHR10126">
    <property type="entry name" value="TATA-BOX BINDING PROTEIN"/>
    <property type="match status" value="1"/>
</dbReference>
<evidence type="ECO:0000313" key="5">
    <source>
        <dbReference type="EMBL" id="RCU43678.1"/>
    </source>
</evidence>
<dbReference type="OrthoDB" id="350539at2157"/>
<dbReference type="AlphaFoldDB" id="A0A368MZN2"/>
<dbReference type="GO" id="GO:0003677">
    <property type="term" value="F:DNA binding"/>
    <property type="evidence" value="ECO:0007669"/>
    <property type="project" value="UniProtKB-KW"/>
</dbReference>
<dbReference type="Pfam" id="PF00352">
    <property type="entry name" value="TBP"/>
    <property type="match status" value="2"/>
</dbReference>
<keyword evidence="2" id="KW-0677">Repeat</keyword>
<keyword evidence="3" id="KW-0238">DNA-binding</keyword>
<comment type="similarity">
    <text evidence="1">Belongs to the TBP family.</text>
</comment>
<evidence type="ECO:0000313" key="6">
    <source>
        <dbReference type="Proteomes" id="UP000252189"/>
    </source>
</evidence>
<dbReference type="InterPro" id="IPR000814">
    <property type="entry name" value="TBP"/>
</dbReference>
<accession>A0A368MZN2</accession>
<dbReference type="InterPro" id="IPR012295">
    <property type="entry name" value="TBP_dom_sf"/>
</dbReference>